<organism evidence="2 3">
    <name type="scientific">Sphaceloma murrayae</name>
    <dbReference type="NCBI Taxonomy" id="2082308"/>
    <lineage>
        <taxon>Eukaryota</taxon>
        <taxon>Fungi</taxon>
        <taxon>Dikarya</taxon>
        <taxon>Ascomycota</taxon>
        <taxon>Pezizomycotina</taxon>
        <taxon>Dothideomycetes</taxon>
        <taxon>Dothideomycetidae</taxon>
        <taxon>Myriangiales</taxon>
        <taxon>Elsinoaceae</taxon>
        <taxon>Sphaceloma</taxon>
    </lineage>
</organism>
<dbReference type="STRING" id="2082308.A0A2K1QS40"/>
<feature type="region of interest" description="Disordered" evidence="1">
    <location>
        <begin position="165"/>
        <end position="502"/>
    </location>
</feature>
<feature type="compositionally biased region" description="Polar residues" evidence="1">
    <location>
        <begin position="423"/>
        <end position="432"/>
    </location>
</feature>
<feature type="compositionally biased region" description="Pro residues" evidence="1">
    <location>
        <begin position="112"/>
        <end position="124"/>
    </location>
</feature>
<feature type="compositionally biased region" description="Low complexity" evidence="1">
    <location>
        <begin position="285"/>
        <end position="302"/>
    </location>
</feature>
<proteinExistence type="predicted"/>
<name>A0A2K1QS40_9PEZI</name>
<dbReference type="AlphaFoldDB" id="A0A2K1QS40"/>
<feature type="compositionally biased region" description="Low complexity" evidence="1">
    <location>
        <begin position="183"/>
        <end position="192"/>
    </location>
</feature>
<dbReference type="EMBL" id="NKHZ01000047">
    <property type="protein sequence ID" value="PNS17906.1"/>
    <property type="molecule type" value="Genomic_DNA"/>
</dbReference>
<feature type="compositionally biased region" description="Polar residues" evidence="1">
    <location>
        <begin position="335"/>
        <end position="347"/>
    </location>
</feature>
<dbReference type="OrthoDB" id="428854at2759"/>
<comment type="caution">
    <text evidence="2">The sequence shown here is derived from an EMBL/GenBank/DDBJ whole genome shotgun (WGS) entry which is preliminary data.</text>
</comment>
<feature type="compositionally biased region" description="Low complexity" evidence="1">
    <location>
        <begin position="433"/>
        <end position="449"/>
    </location>
</feature>
<evidence type="ECO:0000313" key="2">
    <source>
        <dbReference type="EMBL" id="PNS17906.1"/>
    </source>
</evidence>
<reference evidence="2 3" key="1">
    <citation type="submission" date="2017-06" db="EMBL/GenBank/DDBJ databases">
        <title>Draft genome sequence of a variant of Elsinoe murrayae.</title>
        <authorList>
            <person name="Cheng Q."/>
        </authorList>
    </citation>
    <scope>NUCLEOTIDE SEQUENCE [LARGE SCALE GENOMIC DNA]</scope>
    <source>
        <strain evidence="2 3">CQ-2017a</strain>
    </source>
</reference>
<feature type="compositionally biased region" description="Basic and acidic residues" evidence="1">
    <location>
        <begin position="136"/>
        <end position="153"/>
    </location>
</feature>
<sequence>MSGNPFRKQQPAEEGNKVGNEQKKKKVKKVQFVSPISSPQEPPDHHPRFPSLEELDNAPKSPPPKGADEFESIDTKALLRGDLTAGGTIDLDNSARREDVSSAPALSVPKLSQPPPGRRGPPANPFARTLATTEQDATKKEVMEPVRKPAMDVDAFKRLLLTGKADAPAEGLRQENGNSTDVSSGSRQSLSDSGKETTAESPPSSPEDASTEDESSDSETGSNEETVDEQVAAAVPNIPKVPQTVSFDDFDASLQGEGLATQASTDVAPSLSPEAREDVEVDVNKALPEAPATTTAAGKKAPLTQPEHAQGTKKAGLTPPPPPPTSRRGVKIGNRSRSGSNVDQSTPPREIGDVQVPSKPKPPPPRAPPPRVSSRETKRLSDLQDHTNSSSDSVPTLSTTDTSEVPTSTKLRPPPPPSRAHKGSQQTLKRTPSSSSSIVSAPRRTTPTTGGSGAPPPPPRPRRGDKRSSFDGSASATGEGADTRRSSGMSFDRRDSVSSLQRVAEDEAAQIAKAEAEAKATQDMLADLDAFQREVDALRAKALAGK</sequence>
<accession>A0A2K1QS40</accession>
<feature type="compositionally biased region" description="Basic and acidic residues" evidence="1">
    <location>
        <begin position="10"/>
        <end position="22"/>
    </location>
</feature>
<feature type="compositionally biased region" description="Pro residues" evidence="1">
    <location>
        <begin position="359"/>
        <end position="371"/>
    </location>
</feature>
<feature type="compositionally biased region" description="Basic and acidic residues" evidence="1">
    <location>
        <begin position="481"/>
        <end position="496"/>
    </location>
</feature>
<gene>
    <name evidence="2" type="ORF">CAC42_3865</name>
</gene>
<feature type="compositionally biased region" description="Polar residues" evidence="1">
    <location>
        <begin position="386"/>
        <end position="410"/>
    </location>
</feature>
<keyword evidence="3" id="KW-1185">Reference proteome</keyword>
<evidence type="ECO:0000256" key="1">
    <source>
        <dbReference type="SAM" id="MobiDB-lite"/>
    </source>
</evidence>
<protein>
    <submittedName>
        <fullName evidence="2">Uncharacterized protein</fullName>
    </submittedName>
</protein>
<feature type="region of interest" description="Disordered" evidence="1">
    <location>
        <begin position="1"/>
        <end position="153"/>
    </location>
</feature>
<dbReference type="Proteomes" id="UP000243797">
    <property type="component" value="Unassembled WGS sequence"/>
</dbReference>
<evidence type="ECO:0000313" key="3">
    <source>
        <dbReference type="Proteomes" id="UP000243797"/>
    </source>
</evidence>
<feature type="compositionally biased region" description="Low complexity" evidence="1">
    <location>
        <begin position="199"/>
        <end position="208"/>
    </location>
</feature>
<dbReference type="InParanoid" id="A0A2K1QS40"/>
<feature type="compositionally biased region" description="Basic and acidic residues" evidence="1">
    <location>
        <begin position="373"/>
        <end position="385"/>
    </location>
</feature>